<organism evidence="11 12">
    <name type="scientific">Claviceps aff. purpurea</name>
    <dbReference type="NCBI Taxonomy" id="1967640"/>
    <lineage>
        <taxon>Eukaryota</taxon>
        <taxon>Fungi</taxon>
        <taxon>Dikarya</taxon>
        <taxon>Ascomycota</taxon>
        <taxon>Pezizomycotina</taxon>
        <taxon>Sordariomycetes</taxon>
        <taxon>Hypocreomycetidae</taxon>
        <taxon>Hypocreales</taxon>
        <taxon>Clavicipitaceae</taxon>
        <taxon>Claviceps</taxon>
    </lineage>
</organism>
<dbReference type="InterPro" id="IPR050130">
    <property type="entry name" value="ClpA_ClpB"/>
</dbReference>
<dbReference type="FunFam" id="3.40.50.300:FF:000010">
    <property type="entry name" value="Chaperone clpB 1, putative"/>
    <property type="match status" value="1"/>
</dbReference>
<dbReference type="GO" id="GO:0016887">
    <property type="term" value="F:ATP hydrolysis activity"/>
    <property type="evidence" value="ECO:0007669"/>
    <property type="project" value="InterPro"/>
</dbReference>
<evidence type="ECO:0000256" key="5">
    <source>
        <dbReference type="ARBA" id="ARBA00023186"/>
    </source>
</evidence>
<protein>
    <submittedName>
        <fullName evidence="11">Heat shock protein hsp98</fullName>
    </submittedName>
</protein>
<dbReference type="SMART" id="SM00382">
    <property type="entry name" value="AAA"/>
    <property type="match status" value="2"/>
</dbReference>
<dbReference type="GO" id="GO:0070370">
    <property type="term" value="P:cellular heat acclimation"/>
    <property type="evidence" value="ECO:0007669"/>
    <property type="project" value="TreeGrafter"/>
</dbReference>
<comment type="caution">
    <text evidence="11">The sequence shown here is derived from an EMBL/GenBank/DDBJ whole genome shotgun (WGS) entry which is preliminary data.</text>
</comment>
<dbReference type="Pfam" id="PF17871">
    <property type="entry name" value="AAA_lid_9"/>
    <property type="match status" value="1"/>
</dbReference>
<dbReference type="Gene3D" id="1.10.8.60">
    <property type="match status" value="1"/>
</dbReference>
<dbReference type="InterPro" id="IPR003593">
    <property type="entry name" value="AAA+_ATPase"/>
</dbReference>
<dbReference type="Gene3D" id="1.10.1780.10">
    <property type="entry name" value="Clp, N-terminal domain"/>
    <property type="match status" value="1"/>
</dbReference>
<keyword evidence="11" id="KW-0346">Stress response</keyword>
<evidence type="ECO:0000256" key="3">
    <source>
        <dbReference type="ARBA" id="ARBA00022741"/>
    </source>
</evidence>
<keyword evidence="5 7" id="KW-0143">Chaperone</keyword>
<dbReference type="InterPro" id="IPR003959">
    <property type="entry name" value="ATPase_AAA_core"/>
</dbReference>
<dbReference type="PANTHER" id="PTHR11638:SF18">
    <property type="entry name" value="HEAT SHOCK PROTEIN 104"/>
    <property type="match status" value="1"/>
</dbReference>
<proteinExistence type="inferred from homology"/>
<dbReference type="EMBL" id="SRRH01000209">
    <property type="protein sequence ID" value="KAG6294833.1"/>
    <property type="molecule type" value="Genomic_DNA"/>
</dbReference>
<keyword evidence="4 7" id="KW-0067">ATP-binding</keyword>
<feature type="region of interest" description="Disordered" evidence="9">
    <location>
        <begin position="891"/>
        <end position="911"/>
    </location>
</feature>
<dbReference type="InterPro" id="IPR004176">
    <property type="entry name" value="Clp_R_N"/>
</dbReference>
<dbReference type="Pfam" id="PF02861">
    <property type="entry name" value="Clp_N"/>
    <property type="match status" value="2"/>
</dbReference>
<dbReference type="Proteomes" id="UP000707071">
    <property type="component" value="Unassembled WGS sequence"/>
</dbReference>
<dbReference type="InterPro" id="IPR018368">
    <property type="entry name" value="ClpA/B_CS1"/>
</dbReference>
<dbReference type="InterPro" id="IPR028299">
    <property type="entry name" value="ClpA/B_CS2"/>
</dbReference>
<dbReference type="CDD" id="cd19499">
    <property type="entry name" value="RecA-like_ClpB_Hsp104-like"/>
    <property type="match status" value="1"/>
</dbReference>
<dbReference type="PRINTS" id="PR00300">
    <property type="entry name" value="CLPPROTEASEA"/>
</dbReference>
<accession>A0A9P7QHT9</accession>
<dbReference type="SMART" id="SM01086">
    <property type="entry name" value="ClpB_D2-small"/>
    <property type="match status" value="1"/>
</dbReference>
<dbReference type="PROSITE" id="PS00871">
    <property type="entry name" value="CLPAB_2"/>
    <property type="match status" value="1"/>
</dbReference>
<feature type="compositionally biased region" description="Acidic residues" evidence="9">
    <location>
        <begin position="897"/>
        <end position="911"/>
    </location>
</feature>
<evidence type="ECO:0000256" key="2">
    <source>
        <dbReference type="ARBA" id="ARBA00022737"/>
    </source>
</evidence>
<dbReference type="SUPFAM" id="SSF81923">
    <property type="entry name" value="Double Clp-N motif"/>
    <property type="match status" value="1"/>
</dbReference>
<dbReference type="InterPro" id="IPR041546">
    <property type="entry name" value="ClpA/ClpB_AAA_lid"/>
</dbReference>
<evidence type="ECO:0000259" key="10">
    <source>
        <dbReference type="PROSITE" id="PS51903"/>
    </source>
</evidence>
<evidence type="ECO:0000256" key="6">
    <source>
        <dbReference type="PROSITE-ProRule" id="PRU01251"/>
    </source>
</evidence>
<keyword evidence="12" id="KW-1185">Reference proteome</keyword>
<dbReference type="SUPFAM" id="SSF52540">
    <property type="entry name" value="P-loop containing nucleoside triphosphate hydrolases"/>
    <property type="match status" value="2"/>
</dbReference>
<keyword evidence="8" id="KW-0175">Coiled coil</keyword>
<dbReference type="Pfam" id="PF10431">
    <property type="entry name" value="ClpB_D2-small"/>
    <property type="match status" value="1"/>
</dbReference>
<dbReference type="InterPro" id="IPR027417">
    <property type="entry name" value="P-loop_NTPase"/>
</dbReference>
<name>A0A9P7QHT9_9HYPO</name>
<evidence type="ECO:0000313" key="12">
    <source>
        <dbReference type="Proteomes" id="UP000707071"/>
    </source>
</evidence>
<dbReference type="CDD" id="cd00009">
    <property type="entry name" value="AAA"/>
    <property type="match status" value="1"/>
</dbReference>
<dbReference type="FunFam" id="3.40.50.300:FF:000120">
    <property type="entry name" value="ATP-dependent chaperone ClpB"/>
    <property type="match status" value="1"/>
</dbReference>
<feature type="domain" description="Clp R" evidence="10">
    <location>
        <begin position="3"/>
        <end position="162"/>
    </location>
</feature>
<comment type="similarity">
    <text evidence="1 7">Belongs to the ClpA/ClpB family.</text>
</comment>
<dbReference type="PROSITE" id="PS00870">
    <property type="entry name" value="CLPAB_1"/>
    <property type="match status" value="1"/>
</dbReference>
<dbReference type="Pfam" id="PF00004">
    <property type="entry name" value="AAA"/>
    <property type="match status" value="1"/>
</dbReference>
<dbReference type="AlphaFoldDB" id="A0A9P7QHT9"/>
<evidence type="ECO:0000256" key="9">
    <source>
        <dbReference type="SAM" id="MobiDB-lite"/>
    </source>
</evidence>
<dbReference type="GO" id="GO:0043335">
    <property type="term" value="P:protein unfolding"/>
    <property type="evidence" value="ECO:0007669"/>
    <property type="project" value="TreeGrafter"/>
</dbReference>
<feature type="coiled-coil region" evidence="8">
    <location>
        <begin position="431"/>
        <end position="518"/>
    </location>
</feature>
<keyword evidence="3 7" id="KW-0547">Nucleotide-binding</keyword>
<evidence type="ECO:0000313" key="11">
    <source>
        <dbReference type="EMBL" id="KAG6294833.1"/>
    </source>
</evidence>
<gene>
    <name evidence="11" type="primary">HSP98</name>
    <name evidence="11" type="ORF">E4U09_002458</name>
</gene>
<dbReference type="GO" id="GO:0042026">
    <property type="term" value="P:protein refolding"/>
    <property type="evidence" value="ECO:0007669"/>
    <property type="project" value="TreeGrafter"/>
</dbReference>
<reference evidence="11 12" key="1">
    <citation type="journal article" date="2020" name="bioRxiv">
        <title>Whole genome comparisons of ergot fungi reveals the divergence and evolution of species within the genus Claviceps are the result of varying mechanisms driving genome evolution and host range expansion.</title>
        <authorList>
            <person name="Wyka S.A."/>
            <person name="Mondo S.J."/>
            <person name="Liu M."/>
            <person name="Dettman J."/>
            <person name="Nalam V."/>
            <person name="Broders K.D."/>
        </authorList>
    </citation>
    <scope>NUCLEOTIDE SEQUENCE [LARGE SCALE GENOMIC DNA]</scope>
    <source>
        <strain evidence="11 12">Clav52</strain>
    </source>
</reference>
<evidence type="ECO:0000256" key="8">
    <source>
        <dbReference type="SAM" id="Coils"/>
    </source>
</evidence>
<dbReference type="PROSITE" id="PS51903">
    <property type="entry name" value="CLP_R"/>
    <property type="match status" value="1"/>
</dbReference>
<dbReference type="GO" id="GO:0005524">
    <property type="term" value="F:ATP binding"/>
    <property type="evidence" value="ECO:0007669"/>
    <property type="project" value="UniProtKB-KW"/>
</dbReference>
<dbReference type="Gene3D" id="3.40.50.300">
    <property type="entry name" value="P-loop containing nucleotide triphosphate hydrolases"/>
    <property type="match status" value="3"/>
</dbReference>
<evidence type="ECO:0000256" key="7">
    <source>
        <dbReference type="RuleBase" id="RU004432"/>
    </source>
</evidence>
<dbReference type="InterPro" id="IPR036628">
    <property type="entry name" value="Clp_N_dom_sf"/>
</dbReference>
<dbReference type="InterPro" id="IPR019489">
    <property type="entry name" value="Clp_ATPase_C"/>
</dbReference>
<keyword evidence="2 6" id="KW-0677">Repeat</keyword>
<sequence>MTARMDFTDRAQKAVEDAMSLAEQYGHSQLLPVHLAVSLLDPPVDRSKDQQNGPQNTTSTLFRQVIERAHGDPQIFDRYLKRSLTRLPAQDPPPEQVSLAPSFHAILRKAMDLQKIQKDSFIGVDHLITSLSEDHSIQTALREANIPKAKLVQDAVQAIRGTRRVDSKTADSEQENENLDKFTIDLTAMARDKKMDPVIGREEEIRRVVRILSRRTKNNPVLIGEPGVGKTTVVEGLAQRIVNRDVPDNLKQCKLLSLDVGALVAGSKFRGEFEERMKGVLKEVEDSKEMIVLFVDEIHLLMGAGSSGEGGMDAANLLKPMLARGQLHCIGATTLAEYRKYVEKDAAFERRFQQVLVKEPTIPETISILRGLKERYDRHHRVTILDSALVAAANLAARYLTSRRMPDSAIDLVDEAAAAVRVARESQPEIIDSLERKLRQLLIEIAALEKEHDEASQIRLRQAKRDAENVEEELAPLRAKYQSEIKRSEQIHLAKVKLDELEKRLEDAINMNNTAKAADLQYGAIPEQLAVIKELEARKVAADAQLNASGADNGSAMVTDIVTADHINEIVARWTGIPVTRLRTSEKEKLVNMERVLGKVVVGQKEAVHSVANAIRLQRSGLSNPNQPPSFLFCGPSGTGKTLLTKALAEFLFDDPKAMIRFDMSEYQERHALSRMIGAPPGYVGHDAGGQLTEALRRKPFSILLFDEVEKAAKEVLTVLLQLMDDGRITDGQGRVVDAKNCIVVMTSNLGAEYLIRPGSKEGRIDAPTRELVMSALRNYFLPEFLNRINSVVIFNRLTRKEIRKIVDIRIGEIQKRLEDNGRKVKIDISDEAKDYLGNAGYSPAYGARPLSRLIEKEVLNRLAILILRNNIQDGEIARVELVHDKITVLPNHPDSEMSDDDEMMDDSDDAVDELVGEDMDQDIYD</sequence>
<dbReference type="Pfam" id="PF07724">
    <property type="entry name" value="AAA_2"/>
    <property type="match status" value="1"/>
</dbReference>
<dbReference type="PANTHER" id="PTHR11638">
    <property type="entry name" value="ATP-DEPENDENT CLP PROTEASE"/>
    <property type="match status" value="1"/>
</dbReference>
<dbReference type="GO" id="GO:0005829">
    <property type="term" value="C:cytosol"/>
    <property type="evidence" value="ECO:0007669"/>
    <property type="project" value="TreeGrafter"/>
</dbReference>
<evidence type="ECO:0000256" key="4">
    <source>
        <dbReference type="ARBA" id="ARBA00022840"/>
    </source>
</evidence>
<evidence type="ECO:0000256" key="1">
    <source>
        <dbReference type="ARBA" id="ARBA00008675"/>
    </source>
</evidence>
<dbReference type="GO" id="GO:0051087">
    <property type="term" value="F:protein-folding chaperone binding"/>
    <property type="evidence" value="ECO:0007669"/>
    <property type="project" value="TreeGrafter"/>
</dbReference>
<dbReference type="GO" id="GO:0051082">
    <property type="term" value="F:unfolded protein binding"/>
    <property type="evidence" value="ECO:0007669"/>
    <property type="project" value="TreeGrafter"/>
</dbReference>
<dbReference type="InterPro" id="IPR001270">
    <property type="entry name" value="ClpA/B"/>
</dbReference>
<dbReference type="FunFam" id="3.40.50.300:FF:000025">
    <property type="entry name" value="ATP-dependent Clp protease subunit"/>
    <property type="match status" value="1"/>
</dbReference>